<dbReference type="GO" id="GO:0005506">
    <property type="term" value="F:iron ion binding"/>
    <property type="evidence" value="ECO:0007669"/>
    <property type="project" value="InterPro"/>
</dbReference>
<dbReference type="AlphaFoldDB" id="A0A5P1E552"/>
<proteinExistence type="inferred from homology"/>
<keyword evidence="3 4" id="KW-0349">Heme</keyword>
<name>A0A5P1E552_ASPOF</name>
<reference evidence="7" key="1">
    <citation type="journal article" date="2017" name="Nat. Commun.">
        <title>The asparagus genome sheds light on the origin and evolution of a young Y chromosome.</title>
        <authorList>
            <person name="Harkess A."/>
            <person name="Zhou J."/>
            <person name="Xu C."/>
            <person name="Bowers J.E."/>
            <person name="Van der Hulst R."/>
            <person name="Ayyampalayam S."/>
            <person name="Mercati F."/>
            <person name="Riccardi P."/>
            <person name="McKain M.R."/>
            <person name="Kakrana A."/>
            <person name="Tang H."/>
            <person name="Ray J."/>
            <person name="Groenendijk J."/>
            <person name="Arikit S."/>
            <person name="Mathioni S.M."/>
            <person name="Nakano M."/>
            <person name="Shan H."/>
            <person name="Telgmann-Rauber A."/>
            <person name="Kanno A."/>
            <person name="Yue Z."/>
            <person name="Chen H."/>
            <person name="Li W."/>
            <person name="Chen Y."/>
            <person name="Xu X."/>
            <person name="Zhang Y."/>
            <person name="Luo S."/>
            <person name="Chen H."/>
            <person name="Gao J."/>
            <person name="Mao Z."/>
            <person name="Pires J.C."/>
            <person name="Luo M."/>
            <person name="Kudrna D."/>
            <person name="Wing R.A."/>
            <person name="Meyers B.C."/>
            <person name="Yi K."/>
            <person name="Kong H."/>
            <person name="Lavrijsen P."/>
            <person name="Sunseri F."/>
            <person name="Falavigna A."/>
            <person name="Ye Y."/>
            <person name="Leebens-Mack J.H."/>
            <person name="Chen G."/>
        </authorList>
    </citation>
    <scope>NUCLEOTIDE SEQUENCE [LARGE SCALE GENOMIC DNA]</scope>
    <source>
        <strain evidence="7">cv. DH0086</strain>
    </source>
</reference>
<keyword evidence="2 3" id="KW-0408">Iron</keyword>
<dbReference type="PANTHER" id="PTHR24286">
    <property type="entry name" value="CYTOCHROME P450 26"/>
    <property type="match status" value="1"/>
</dbReference>
<dbReference type="Pfam" id="PF00067">
    <property type="entry name" value="p450"/>
    <property type="match status" value="1"/>
</dbReference>
<dbReference type="InterPro" id="IPR036396">
    <property type="entry name" value="Cyt_P450_sf"/>
</dbReference>
<dbReference type="CDD" id="cd11043">
    <property type="entry name" value="CYP90-like"/>
    <property type="match status" value="1"/>
</dbReference>
<evidence type="ECO:0000313" key="6">
    <source>
        <dbReference type="EMBL" id="ONK56575.1"/>
    </source>
</evidence>
<dbReference type="PROSITE" id="PS00086">
    <property type="entry name" value="CYTOCHROME_P450"/>
    <property type="match status" value="1"/>
</dbReference>
<dbReference type="GO" id="GO:0016705">
    <property type="term" value="F:oxidoreductase activity, acting on paired donors, with incorporation or reduction of molecular oxygen"/>
    <property type="evidence" value="ECO:0007669"/>
    <property type="project" value="InterPro"/>
</dbReference>
<feature type="binding site" description="axial binding residue" evidence="3">
    <location>
        <position position="428"/>
    </location>
    <ligand>
        <name>heme</name>
        <dbReference type="ChEBI" id="CHEBI:30413"/>
    </ligand>
    <ligandPart>
        <name>Fe</name>
        <dbReference type="ChEBI" id="CHEBI:18248"/>
    </ligandPart>
</feature>
<dbReference type="Proteomes" id="UP000243459">
    <property type="component" value="Chromosome 10"/>
</dbReference>
<comment type="cofactor">
    <cofactor evidence="3">
        <name>heme</name>
        <dbReference type="ChEBI" id="CHEBI:30413"/>
    </cofactor>
</comment>
<keyword evidence="5" id="KW-0812">Transmembrane</keyword>
<evidence type="ECO:0000256" key="4">
    <source>
        <dbReference type="RuleBase" id="RU000461"/>
    </source>
</evidence>
<evidence type="ECO:0000256" key="2">
    <source>
        <dbReference type="ARBA" id="ARBA00023004"/>
    </source>
</evidence>
<dbReference type="Gramene" id="ONK56575">
    <property type="protein sequence ID" value="ONK56575"/>
    <property type="gene ID" value="A4U43_C10F10250"/>
</dbReference>
<protein>
    <recommendedName>
        <fullName evidence="8">Abietadienol/abietadienal oxidase</fullName>
    </recommendedName>
</protein>
<keyword evidence="5" id="KW-0472">Membrane</keyword>
<evidence type="ECO:0000256" key="5">
    <source>
        <dbReference type="SAM" id="Phobius"/>
    </source>
</evidence>
<dbReference type="GO" id="GO:0020037">
    <property type="term" value="F:heme binding"/>
    <property type="evidence" value="ECO:0007669"/>
    <property type="project" value="InterPro"/>
</dbReference>
<keyword evidence="4" id="KW-0560">Oxidoreductase</keyword>
<evidence type="ECO:0000313" key="7">
    <source>
        <dbReference type="Proteomes" id="UP000243459"/>
    </source>
</evidence>
<accession>A0A5P1E552</accession>
<keyword evidence="4" id="KW-0503">Monooxygenase</keyword>
<dbReference type="InterPro" id="IPR001128">
    <property type="entry name" value="Cyt_P450"/>
</dbReference>
<comment type="similarity">
    <text evidence="4">Belongs to the cytochrome P450 family.</text>
</comment>
<dbReference type="EMBL" id="CM007390">
    <property type="protein sequence ID" value="ONK56575.1"/>
    <property type="molecule type" value="Genomic_DNA"/>
</dbReference>
<dbReference type="OMA" id="TMDFTQC"/>
<dbReference type="GO" id="GO:0016125">
    <property type="term" value="P:sterol metabolic process"/>
    <property type="evidence" value="ECO:0007669"/>
    <property type="project" value="TreeGrafter"/>
</dbReference>
<dbReference type="InterPro" id="IPR002401">
    <property type="entry name" value="Cyt_P450_E_grp-I"/>
</dbReference>
<dbReference type="InterPro" id="IPR017972">
    <property type="entry name" value="Cyt_P450_CS"/>
</dbReference>
<dbReference type="PANTHER" id="PTHR24286:SF232">
    <property type="entry name" value="CYTOCHROME P450 SUPERFAMILY PROTEIN"/>
    <property type="match status" value="1"/>
</dbReference>
<keyword evidence="5" id="KW-1133">Transmembrane helix</keyword>
<dbReference type="Gene3D" id="1.10.630.10">
    <property type="entry name" value="Cytochrome P450"/>
    <property type="match status" value="1"/>
</dbReference>
<dbReference type="OrthoDB" id="2789670at2759"/>
<keyword evidence="7" id="KW-1185">Reference proteome</keyword>
<organism evidence="6 7">
    <name type="scientific">Asparagus officinalis</name>
    <name type="common">Garden asparagus</name>
    <dbReference type="NCBI Taxonomy" id="4686"/>
    <lineage>
        <taxon>Eukaryota</taxon>
        <taxon>Viridiplantae</taxon>
        <taxon>Streptophyta</taxon>
        <taxon>Embryophyta</taxon>
        <taxon>Tracheophyta</taxon>
        <taxon>Spermatophyta</taxon>
        <taxon>Magnoliopsida</taxon>
        <taxon>Liliopsida</taxon>
        <taxon>Asparagales</taxon>
        <taxon>Asparagaceae</taxon>
        <taxon>Asparagoideae</taxon>
        <taxon>Asparagus</taxon>
    </lineage>
</organism>
<dbReference type="GO" id="GO:0010268">
    <property type="term" value="P:brassinosteroid homeostasis"/>
    <property type="evidence" value="ECO:0007669"/>
    <property type="project" value="TreeGrafter"/>
</dbReference>
<evidence type="ECO:0000256" key="3">
    <source>
        <dbReference type="PIRSR" id="PIRSR602401-1"/>
    </source>
</evidence>
<dbReference type="GO" id="GO:0016132">
    <property type="term" value="P:brassinosteroid biosynthetic process"/>
    <property type="evidence" value="ECO:0007669"/>
    <property type="project" value="TreeGrafter"/>
</dbReference>
<evidence type="ECO:0008006" key="8">
    <source>
        <dbReference type="Google" id="ProtNLM"/>
    </source>
</evidence>
<evidence type="ECO:0000256" key="1">
    <source>
        <dbReference type="ARBA" id="ARBA00022723"/>
    </source>
</evidence>
<sequence>MEGNLFMIASITIAIFASFLFLRLSRKRKPNKISVKLPPGEKGLPLIGHSLKWYNAVSSSNPPSFVKEQVKRYGRIFTCNLFGRLAVVSADPAFNRYIMHNEGKLFQSSYPKSFRDLVGKHGVIVVHGEQQRKLHGISMKMMRLEKLNSNSNFLGELQRVMLQMLNSFRDGEVIVLQDVCRKVAINLMVNQLLGVSSESEINEMACLFSDFVDGCLSVPINLPGFAYHTAMKARELIIVKIKNKIEAWRHQTESASNFGVLGRLLEEESLPDEVVADFIINLLFAGNETTAKTMVFAVYFLTQCPNALEQLLDEHEKIRSTRNGDILAWEDYKAMTFTQCVIDETLRLGGIAIWLMREAKEDVQYYDYTIPRGVFVVPFLSAVHLDESIYSGALQFNPWRWMKEENREKRNWRTSPCFSPFGGGARHCPGAELAQLQIAFFLHHFVTKYTWMQLKDDRMSFFPSARLVNGLQLRVNKVAEAP</sequence>
<dbReference type="PRINTS" id="PR00385">
    <property type="entry name" value="P450"/>
</dbReference>
<gene>
    <name evidence="6" type="ORF">A4U43_C10F10250</name>
</gene>
<dbReference type="GO" id="GO:0004497">
    <property type="term" value="F:monooxygenase activity"/>
    <property type="evidence" value="ECO:0007669"/>
    <property type="project" value="UniProtKB-KW"/>
</dbReference>
<dbReference type="SUPFAM" id="SSF48264">
    <property type="entry name" value="Cytochrome P450"/>
    <property type="match status" value="1"/>
</dbReference>
<keyword evidence="1 3" id="KW-0479">Metal-binding</keyword>
<dbReference type="PRINTS" id="PR00463">
    <property type="entry name" value="EP450I"/>
</dbReference>
<feature type="transmembrane region" description="Helical" evidence="5">
    <location>
        <begin position="6"/>
        <end position="24"/>
    </location>
</feature>